<dbReference type="EMBL" id="BNEE01000006">
    <property type="protein sequence ID" value="GHI87032.1"/>
    <property type="molecule type" value="Genomic_DNA"/>
</dbReference>
<feature type="region of interest" description="Disordered" evidence="1">
    <location>
        <begin position="25"/>
        <end position="77"/>
    </location>
</feature>
<protein>
    <recommendedName>
        <fullName evidence="4">Lipoprotein</fullName>
    </recommendedName>
</protein>
<reference evidence="2" key="1">
    <citation type="submission" date="2020-09" db="EMBL/GenBank/DDBJ databases">
        <title>Whole genome shotgun sequence of Streptomyces xanthophaeus NBRC 12829.</title>
        <authorList>
            <person name="Komaki H."/>
            <person name="Tamura T."/>
        </authorList>
    </citation>
    <scope>NUCLEOTIDE SEQUENCE</scope>
    <source>
        <strain evidence="2">NBRC 12829</strain>
    </source>
</reference>
<proteinExistence type="predicted"/>
<dbReference type="AlphaFoldDB" id="A0A919LGF1"/>
<accession>A0A919LGF1</accession>
<organism evidence="2 3">
    <name type="scientific">Streptomyces xanthophaeus</name>
    <dbReference type="NCBI Taxonomy" id="67385"/>
    <lineage>
        <taxon>Bacteria</taxon>
        <taxon>Bacillati</taxon>
        <taxon>Actinomycetota</taxon>
        <taxon>Actinomycetes</taxon>
        <taxon>Kitasatosporales</taxon>
        <taxon>Streptomycetaceae</taxon>
        <taxon>Streptomyces</taxon>
    </lineage>
</organism>
<sequence>MRGTTLGAIGVAVAAALALTGCKSGNEELPVEQPSGSAGQPSASAAPSSSPSAPADPSSGAPAPGGEAVAPGTGGTAKSGQVFKIGEAARVPFSYGSNKGGQIDITVTAIEQGNPADLDALKLGDKVKGMIPYYIRYTVKNTGTTDLSHSSVGHIKGLLTDGSEAQKVSVIGKFEKCPNDALPKGFTNGQTQTSCVLALAPSDQTKVTAAQYWGEPYNILSKNKELVWK</sequence>
<evidence type="ECO:0008006" key="4">
    <source>
        <dbReference type="Google" id="ProtNLM"/>
    </source>
</evidence>
<gene>
    <name evidence="2" type="ORF">Sxan_43960</name>
</gene>
<feature type="compositionally biased region" description="Low complexity" evidence="1">
    <location>
        <begin position="34"/>
        <end position="71"/>
    </location>
</feature>
<dbReference type="PROSITE" id="PS51257">
    <property type="entry name" value="PROKAR_LIPOPROTEIN"/>
    <property type="match status" value="1"/>
</dbReference>
<name>A0A919LGF1_9ACTN</name>
<evidence type="ECO:0000256" key="1">
    <source>
        <dbReference type="SAM" id="MobiDB-lite"/>
    </source>
</evidence>
<comment type="caution">
    <text evidence="2">The sequence shown here is derived from an EMBL/GenBank/DDBJ whole genome shotgun (WGS) entry which is preliminary data.</text>
</comment>
<evidence type="ECO:0000313" key="2">
    <source>
        <dbReference type="EMBL" id="GHI87032.1"/>
    </source>
</evidence>
<keyword evidence="3" id="KW-1185">Reference proteome</keyword>
<evidence type="ECO:0000313" key="3">
    <source>
        <dbReference type="Proteomes" id="UP000600026"/>
    </source>
</evidence>
<dbReference type="Proteomes" id="UP000600026">
    <property type="component" value="Unassembled WGS sequence"/>
</dbReference>